<feature type="compositionally biased region" description="Basic and acidic residues" evidence="1">
    <location>
        <begin position="21"/>
        <end position="35"/>
    </location>
</feature>
<dbReference type="WBParaSite" id="PTRK_0001735800.1">
    <property type="protein sequence ID" value="PTRK_0001735800.1"/>
    <property type="gene ID" value="PTRK_0001735800"/>
</dbReference>
<evidence type="ECO:0000313" key="2">
    <source>
        <dbReference type="Proteomes" id="UP000038045"/>
    </source>
</evidence>
<dbReference type="AlphaFoldDB" id="A0A0N5A620"/>
<proteinExistence type="predicted"/>
<feature type="compositionally biased region" description="Basic and acidic residues" evidence="1">
    <location>
        <begin position="1"/>
        <end position="12"/>
    </location>
</feature>
<name>A0A0N5A620_PARTI</name>
<feature type="region of interest" description="Disordered" evidence="1">
    <location>
        <begin position="1"/>
        <end position="39"/>
    </location>
</feature>
<sequence length="273" mass="30089">IGCADRGRDPPRRIGHKGRRHAGEQGDQAQRRAHDNGGPLAVCLQRRPGGRFLKVLVAQHPQGARRLGRLAELHGLELIGQARQRRLDVGRQLVFQRARFAALGRHAVELGFRELDDAVDEIAQHVGQVLVRRRLELFPGKGRVGMFRTIGRQVPAPVVGRQQLQRLIHEDAPAHAGRELAAVPVQPVEGLELIDRLPRFARADDGGREADGVEGHVVLAHELDVADVVRALVQTPPRAPVSARLFGPLLGRGDVFDRRVEPDVEDLALHART</sequence>
<organism evidence="2 3">
    <name type="scientific">Parastrongyloides trichosuri</name>
    <name type="common">Possum-specific nematode worm</name>
    <dbReference type="NCBI Taxonomy" id="131310"/>
    <lineage>
        <taxon>Eukaryota</taxon>
        <taxon>Metazoa</taxon>
        <taxon>Ecdysozoa</taxon>
        <taxon>Nematoda</taxon>
        <taxon>Chromadorea</taxon>
        <taxon>Rhabditida</taxon>
        <taxon>Tylenchina</taxon>
        <taxon>Panagrolaimomorpha</taxon>
        <taxon>Strongyloidoidea</taxon>
        <taxon>Strongyloididae</taxon>
        <taxon>Parastrongyloides</taxon>
    </lineage>
</organism>
<keyword evidence="2" id="KW-1185">Reference proteome</keyword>
<evidence type="ECO:0000313" key="3">
    <source>
        <dbReference type="WBParaSite" id="PTRK_0001735800.1"/>
    </source>
</evidence>
<protein>
    <submittedName>
        <fullName evidence="3">TRUD domain-containing protein</fullName>
    </submittedName>
</protein>
<reference evidence="3" key="1">
    <citation type="submission" date="2017-02" db="UniProtKB">
        <authorList>
            <consortium name="WormBaseParasite"/>
        </authorList>
    </citation>
    <scope>IDENTIFICATION</scope>
</reference>
<dbReference type="Proteomes" id="UP000038045">
    <property type="component" value="Unplaced"/>
</dbReference>
<accession>A0A0N5A620</accession>
<evidence type="ECO:0000256" key="1">
    <source>
        <dbReference type="SAM" id="MobiDB-lite"/>
    </source>
</evidence>